<feature type="compositionally biased region" description="Basic residues" evidence="5">
    <location>
        <begin position="96"/>
        <end position="108"/>
    </location>
</feature>
<dbReference type="PANTHER" id="PTHR23077:SF171">
    <property type="entry name" value="NUCLEAR VALOSIN-CONTAINING PROTEIN-LIKE"/>
    <property type="match status" value="1"/>
</dbReference>
<dbReference type="Gene3D" id="1.10.8.60">
    <property type="match status" value="2"/>
</dbReference>
<dbReference type="FunFam" id="3.40.50.300:FF:000365">
    <property type="entry name" value="Ribosome biogenesis ATPase RIX7"/>
    <property type="match status" value="1"/>
</dbReference>
<feature type="compositionally biased region" description="Gly residues" evidence="5">
    <location>
        <begin position="267"/>
        <end position="276"/>
    </location>
</feature>
<dbReference type="InterPro" id="IPR050168">
    <property type="entry name" value="AAA_ATPase_domain"/>
</dbReference>
<feature type="region of interest" description="Disordered" evidence="5">
    <location>
        <begin position="84"/>
        <end position="166"/>
    </location>
</feature>
<dbReference type="GO" id="GO:0042254">
    <property type="term" value="P:ribosome biogenesis"/>
    <property type="evidence" value="ECO:0007669"/>
    <property type="project" value="TreeGrafter"/>
</dbReference>
<feature type="region of interest" description="Disordered" evidence="5">
    <location>
        <begin position="262"/>
        <end position="283"/>
    </location>
</feature>
<evidence type="ECO:0000256" key="3">
    <source>
        <dbReference type="ARBA" id="ARBA00022741"/>
    </source>
</evidence>
<dbReference type="GO" id="GO:0016887">
    <property type="term" value="F:ATP hydrolysis activity"/>
    <property type="evidence" value="ECO:0007669"/>
    <property type="project" value="InterPro"/>
</dbReference>
<name>A0A8J6C787_DIALT</name>
<feature type="compositionally biased region" description="Basic and acidic residues" evidence="5">
    <location>
        <begin position="109"/>
        <end position="125"/>
    </location>
</feature>
<protein>
    <recommendedName>
        <fullName evidence="6">AAA+ ATPase domain-containing protein</fullName>
    </recommendedName>
</protein>
<dbReference type="PROSITE" id="PS00674">
    <property type="entry name" value="AAA"/>
    <property type="match status" value="1"/>
</dbReference>
<dbReference type="Pfam" id="PF17862">
    <property type="entry name" value="AAA_lid_3"/>
    <property type="match status" value="2"/>
</dbReference>
<dbReference type="InterPro" id="IPR027417">
    <property type="entry name" value="P-loop_NTPase"/>
</dbReference>
<evidence type="ECO:0000256" key="2">
    <source>
        <dbReference type="ARBA" id="ARBA00022737"/>
    </source>
</evidence>
<dbReference type="PANTHER" id="PTHR23077">
    <property type="entry name" value="AAA-FAMILY ATPASE"/>
    <property type="match status" value="1"/>
</dbReference>
<feature type="compositionally biased region" description="Basic and acidic residues" evidence="5">
    <location>
        <begin position="14"/>
        <end position="23"/>
    </location>
</feature>
<dbReference type="Pfam" id="PF00004">
    <property type="entry name" value="AAA"/>
    <property type="match status" value="2"/>
</dbReference>
<feature type="region of interest" description="Disordered" evidence="5">
    <location>
        <begin position="1"/>
        <end position="39"/>
    </location>
</feature>
<evidence type="ECO:0000313" key="7">
    <source>
        <dbReference type="EMBL" id="KAG8460791.1"/>
    </source>
</evidence>
<dbReference type="OrthoDB" id="27435at2759"/>
<reference evidence="7" key="1">
    <citation type="submission" date="2021-05" db="EMBL/GenBank/DDBJ databases">
        <title>The genome of the haptophyte Pavlova lutheri (Diacronema luteri, Pavlovales) - a model for lipid biosynthesis in eukaryotic algae.</title>
        <authorList>
            <person name="Hulatt C.J."/>
            <person name="Posewitz M.C."/>
        </authorList>
    </citation>
    <scope>NUCLEOTIDE SEQUENCE</scope>
    <source>
        <strain evidence="7">NIVA-4/92</strain>
    </source>
</reference>
<comment type="caution">
    <text evidence="7">The sequence shown here is derived from an EMBL/GenBank/DDBJ whole genome shotgun (WGS) entry which is preliminary data.</text>
</comment>
<comment type="similarity">
    <text evidence="1">Belongs to the AAA ATPase family.</text>
</comment>
<dbReference type="Proteomes" id="UP000751190">
    <property type="component" value="Unassembled WGS sequence"/>
</dbReference>
<dbReference type="SMART" id="SM00382">
    <property type="entry name" value="AAA"/>
    <property type="match status" value="2"/>
</dbReference>
<dbReference type="GO" id="GO:0003723">
    <property type="term" value="F:RNA binding"/>
    <property type="evidence" value="ECO:0007669"/>
    <property type="project" value="TreeGrafter"/>
</dbReference>
<dbReference type="InterPro" id="IPR003593">
    <property type="entry name" value="AAA+_ATPase"/>
</dbReference>
<proteinExistence type="inferred from homology"/>
<evidence type="ECO:0000256" key="1">
    <source>
        <dbReference type="ARBA" id="ARBA00006914"/>
    </source>
</evidence>
<dbReference type="Gene3D" id="3.40.50.300">
    <property type="entry name" value="P-loop containing nucleotide triphosphate hydrolases"/>
    <property type="match status" value="2"/>
</dbReference>
<keyword evidence="8" id="KW-1185">Reference proteome</keyword>
<gene>
    <name evidence="7" type="ORF">KFE25_010846</name>
</gene>
<keyword evidence="3" id="KW-0547">Nucleotide-binding</keyword>
<dbReference type="CDD" id="cd19511">
    <property type="entry name" value="RecA-like_CDC48_r2-like"/>
    <property type="match status" value="1"/>
</dbReference>
<keyword evidence="4" id="KW-0067">ATP-binding</keyword>
<evidence type="ECO:0000259" key="6">
    <source>
        <dbReference type="SMART" id="SM00382"/>
    </source>
</evidence>
<sequence>MKRKHSLDHSLAQRVEEWSHEQKPAASSPVACAKAKPPHLDPDRICAWLRSKPLWGYARKQEAVLRTAVKRAIEHVEARRRVAAERASHAIDTHPCPKRAKPGAHRRRGGDDEARDDGLQDLRDSSDDDGEGGGGGHRGRGDGSDGGSADGASTSSSDDAQEPPAGVRLMESPAHNLLNASLAARYRGHTPLPAAAAAAPAVVADELAAEPSVNRLAAPALAAASATAAPIGAAGAALNNGDSPVVATARARARASGLADAAAASGARGGGGGGGSARRAPKRAPTVSVVNYADLGGMEGTLQDIRELVEYPLTHPEIYAHLGVEPPRGILLHGPPGCGKTLLANAIAGELGVTFLKISAPEVVSGMSGESEAKLRALFADARAAAPCLVFIDEIDAIAPKRESAQREMERRIVAQLLTCMDELSVQHALSGTRADGADGAPTAADGASPPAQLAPVLVIAATNRPDALDPALRRAGRFDREIAVRTPDAAARARILRVLCRHMRVPPDLDFEKIGLACAGFVGADLAALAKEAAVIAVNRIFTTLLAPPSPSLSSPSYTAPSARALCGGDAASSACGGTSAELSAELRARMVASERLAMLPRPLPASELAHLAISACDFWAGLVNVQPSARREGFSTVPDVTWSDVGALSELRAELAVCLLEPLRHPKRFAALGLSSSAGVLLYGPPGCGKTLLAKAVANESGACFIAVKGPELLSKFVGESERAVRQLFARAAASPPCIVFFDELDALCPNRAADGSASGGSSERVVNQLLTEMDGLDARRQLSVIAATNRPDMIDPAMLRPGRLDKCLFVPLPPRHARAEILRAACRKLQLAPDVSLDEIGACTRCDGYSGADLAALVKEAAIGALCECAQDDDTPPVVCLRHFERALAKVAPSVSTLDEQRYLAIRHRMASSRVRDPAAPTGAATSGVPAGV</sequence>
<dbReference type="InterPro" id="IPR041569">
    <property type="entry name" value="AAA_lid_3"/>
</dbReference>
<dbReference type="GO" id="GO:0005524">
    <property type="term" value="F:ATP binding"/>
    <property type="evidence" value="ECO:0007669"/>
    <property type="project" value="UniProtKB-KW"/>
</dbReference>
<dbReference type="FunFam" id="3.40.50.300:FF:000018">
    <property type="entry name" value="Cell division control 48"/>
    <property type="match status" value="1"/>
</dbReference>
<dbReference type="AlphaFoldDB" id="A0A8J6C787"/>
<evidence type="ECO:0000256" key="5">
    <source>
        <dbReference type="SAM" id="MobiDB-lite"/>
    </source>
</evidence>
<dbReference type="GO" id="GO:0005634">
    <property type="term" value="C:nucleus"/>
    <property type="evidence" value="ECO:0007669"/>
    <property type="project" value="TreeGrafter"/>
</dbReference>
<keyword evidence="2" id="KW-0677">Repeat</keyword>
<feature type="domain" description="AAA+ ATPase" evidence="6">
    <location>
        <begin position="678"/>
        <end position="817"/>
    </location>
</feature>
<evidence type="ECO:0000256" key="4">
    <source>
        <dbReference type="ARBA" id="ARBA00022840"/>
    </source>
</evidence>
<dbReference type="InterPro" id="IPR003960">
    <property type="entry name" value="ATPase_AAA_CS"/>
</dbReference>
<dbReference type="SUPFAM" id="SSF52540">
    <property type="entry name" value="P-loop containing nucleoside triphosphate hydrolases"/>
    <property type="match status" value="2"/>
</dbReference>
<dbReference type="GO" id="GO:1990275">
    <property type="term" value="F:preribosome binding"/>
    <property type="evidence" value="ECO:0007669"/>
    <property type="project" value="TreeGrafter"/>
</dbReference>
<feature type="domain" description="AAA+ ATPase" evidence="6">
    <location>
        <begin position="326"/>
        <end position="489"/>
    </location>
</feature>
<evidence type="ECO:0000313" key="8">
    <source>
        <dbReference type="Proteomes" id="UP000751190"/>
    </source>
</evidence>
<accession>A0A8J6C787</accession>
<dbReference type="InterPro" id="IPR003959">
    <property type="entry name" value="ATPase_AAA_core"/>
</dbReference>
<organism evidence="7 8">
    <name type="scientific">Diacronema lutheri</name>
    <name type="common">Unicellular marine alga</name>
    <name type="synonym">Monochrysis lutheri</name>
    <dbReference type="NCBI Taxonomy" id="2081491"/>
    <lineage>
        <taxon>Eukaryota</taxon>
        <taxon>Haptista</taxon>
        <taxon>Haptophyta</taxon>
        <taxon>Pavlovophyceae</taxon>
        <taxon>Pavlovales</taxon>
        <taxon>Pavlovaceae</taxon>
        <taxon>Diacronema</taxon>
    </lineage>
</organism>
<dbReference type="OMA" id="DACITID"/>
<dbReference type="EMBL" id="JAGTXO010000030">
    <property type="protein sequence ID" value="KAG8460791.1"/>
    <property type="molecule type" value="Genomic_DNA"/>
</dbReference>
<feature type="region of interest" description="Disordered" evidence="5">
    <location>
        <begin position="917"/>
        <end position="936"/>
    </location>
</feature>